<name>A0A9X5I6W1_9CYAN</name>
<proteinExistence type="inferred from homology"/>
<dbReference type="InterPro" id="IPR002347">
    <property type="entry name" value="SDR_fam"/>
</dbReference>
<dbReference type="PRINTS" id="PR00081">
    <property type="entry name" value="GDHRDH"/>
</dbReference>
<dbReference type="RefSeq" id="WP_039713895.1">
    <property type="nucleotide sequence ID" value="NZ_JTJC03000006.1"/>
</dbReference>
<sequence length="249" mass="26334">MVNSESNGKVALITGANKGLGLEMSRQLGQRGLTVLVAARSLQAAEAAATTLQKEGLKAEAIALDVNNSNEIQSAVQEIGDRFGKLDVLINNAGVMLDGEWSISNASSVPIDTIRKTFETNFFALVELTQKLLPLILNSPSGRIVNMASIEGSLTLHADPNSPIYDAKPFAYDASKAAVNSFTVHLAHELRHTSVKVNSAHPGWVKTELGGEGAMMDITEGAKTGVELATLPDDGSSGGFFHLGQPLPW</sequence>
<accession>A0A9X5I6W1</accession>
<keyword evidence="3" id="KW-0560">Oxidoreductase</keyword>
<dbReference type="Pfam" id="PF00106">
    <property type="entry name" value="adh_short"/>
    <property type="match status" value="1"/>
</dbReference>
<evidence type="ECO:0000313" key="6">
    <source>
        <dbReference type="Proteomes" id="UP000031532"/>
    </source>
</evidence>
<dbReference type="GO" id="GO:0016616">
    <property type="term" value="F:oxidoreductase activity, acting on the CH-OH group of donors, NAD or NADP as acceptor"/>
    <property type="evidence" value="ECO:0007669"/>
    <property type="project" value="InterPro"/>
</dbReference>
<evidence type="ECO:0000256" key="2">
    <source>
        <dbReference type="ARBA" id="ARBA00022857"/>
    </source>
</evidence>
<evidence type="ECO:0000256" key="1">
    <source>
        <dbReference type="ARBA" id="ARBA00006484"/>
    </source>
</evidence>
<evidence type="ECO:0000256" key="4">
    <source>
        <dbReference type="RuleBase" id="RU000363"/>
    </source>
</evidence>
<dbReference type="EMBL" id="JTJC03000006">
    <property type="protein sequence ID" value="NHC37124.1"/>
    <property type="molecule type" value="Genomic_DNA"/>
</dbReference>
<dbReference type="PANTHER" id="PTHR43963:SF6">
    <property type="entry name" value="CHAIN DEHYDROGENASE FAMILY PROTEIN, PUTATIVE (AFU_ORTHOLOGUE AFUA_3G15350)-RELATED"/>
    <property type="match status" value="1"/>
</dbReference>
<dbReference type="SUPFAM" id="SSF51735">
    <property type="entry name" value="NAD(P)-binding Rossmann-fold domains"/>
    <property type="match status" value="1"/>
</dbReference>
<comment type="caution">
    <text evidence="5">The sequence shown here is derived from an EMBL/GenBank/DDBJ whole genome shotgun (WGS) entry which is preliminary data.</text>
</comment>
<gene>
    <name evidence="5" type="ORF">QH73_0021215</name>
</gene>
<protein>
    <submittedName>
        <fullName evidence="5">SDR family oxidoreductase</fullName>
    </submittedName>
</protein>
<dbReference type="InterPro" id="IPR045313">
    <property type="entry name" value="CBR1-like"/>
</dbReference>
<keyword evidence="2" id="KW-0521">NADP</keyword>
<dbReference type="AlphaFoldDB" id="A0A9X5I6W1"/>
<reference evidence="5 6" key="1">
    <citation type="journal article" date="2015" name="Genome Announc.">
        <title>Draft Genome Sequence of the Terrestrial Cyanobacterium Scytonema millei VB511283, Isolated from Eastern India.</title>
        <authorList>
            <person name="Sen D."/>
            <person name="Chandrababunaidu M.M."/>
            <person name="Singh D."/>
            <person name="Sanghi N."/>
            <person name="Ghorai A."/>
            <person name="Mishra G.P."/>
            <person name="Madduluri M."/>
            <person name="Adhikary S.P."/>
            <person name="Tripathy S."/>
        </authorList>
    </citation>
    <scope>NUCLEOTIDE SEQUENCE [LARGE SCALE GENOMIC DNA]</scope>
    <source>
        <strain evidence="5 6">VB511283</strain>
    </source>
</reference>
<comment type="similarity">
    <text evidence="1 4">Belongs to the short-chain dehydrogenases/reductases (SDR) family.</text>
</comment>
<dbReference type="PRINTS" id="PR00080">
    <property type="entry name" value="SDRFAMILY"/>
</dbReference>
<dbReference type="OrthoDB" id="9785826at2"/>
<evidence type="ECO:0000313" key="5">
    <source>
        <dbReference type="EMBL" id="NHC37124.1"/>
    </source>
</evidence>
<dbReference type="Proteomes" id="UP000031532">
    <property type="component" value="Unassembled WGS sequence"/>
</dbReference>
<evidence type="ECO:0000256" key="3">
    <source>
        <dbReference type="ARBA" id="ARBA00023002"/>
    </source>
</evidence>
<dbReference type="CDD" id="cd05324">
    <property type="entry name" value="carb_red_PTCR-like_SDR_c"/>
    <property type="match status" value="1"/>
</dbReference>
<keyword evidence="6" id="KW-1185">Reference proteome</keyword>
<organism evidence="5 6">
    <name type="scientific">Scytonema millei VB511283</name>
    <dbReference type="NCBI Taxonomy" id="1245923"/>
    <lineage>
        <taxon>Bacteria</taxon>
        <taxon>Bacillati</taxon>
        <taxon>Cyanobacteriota</taxon>
        <taxon>Cyanophyceae</taxon>
        <taxon>Nostocales</taxon>
        <taxon>Scytonemataceae</taxon>
        <taxon>Scytonema</taxon>
    </lineage>
</organism>
<dbReference type="InterPro" id="IPR036291">
    <property type="entry name" value="NAD(P)-bd_dom_sf"/>
</dbReference>
<dbReference type="Gene3D" id="3.40.50.720">
    <property type="entry name" value="NAD(P)-binding Rossmann-like Domain"/>
    <property type="match status" value="1"/>
</dbReference>
<dbReference type="PANTHER" id="PTHR43963">
    <property type="entry name" value="CARBONYL REDUCTASE 1-RELATED"/>
    <property type="match status" value="1"/>
</dbReference>